<feature type="chain" id="PRO_5015731260" evidence="2">
    <location>
        <begin position="23"/>
        <end position="224"/>
    </location>
</feature>
<feature type="signal peptide" evidence="2">
    <location>
        <begin position="1"/>
        <end position="22"/>
    </location>
</feature>
<evidence type="ECO:0000256" key="1">
    <source>
        <dbReference type="ARBA" id="ARBA00022729"/>
    </source>
</evidence>
<dbReference type="RefSeq" id="WP_107271748.1">
    <property type="nucleotide sequence ID" value="NZ_PYMA01000003.1"/>
</dbReference>
<dbReference type="GO" id="GO:0015288">
    <property type="term" value="F:porin activity"/>
    <property type="evidence" value="ECO:0007669"/>
    <property type="project" value="TreeGrafter"/>
</dbReference>
<evidence type="ECO:0000313" key="3">
    <source>
        <dbReference type="EMBL" id="PSW20496.1"/>
    </source>
</evidence>
<protein>
    <submittedName>
        <fullName evidence="3">N-acetylneuraminic acid outer membrane channel protein NanC</fullName>
    </submittedName>
</protein>
<evidence type="ECO:0000256" key="2">
    <source>
        <dbReference type="SAM" id="SignalP"/>
    </source>
</evidence>
<dbReference type="PANTHER" id="PTHR38105">
    <property type="entry name" value="OUTER MEMBRANE PROTEIN-RELATED-RELATED"/>
    <property type="match status" value="1"/>
</dbReference>
<keyword evidence="4" id="KW-1185">Reference proteome</keyword>
<evidence type="ECO:0000313" key="4">
    <source>
        <dbReference type="Proteomes" id="UP000241771"/>
    </source>
</evidence>
<dbReference type="InterPro" id="IPR053713">
    <property type="entry name" value="Bact_OM_Channel_sf"/>
</dbReference>
<dbReference type="EMBL" id="PYMA01000003">
    <property type="protein sequence ID" value="PSW20496.1"/>
    <property type="molecule type" value="Genomic_DNA"/>
</dbReference>
<dbReference type="SUPFAM" id="SSF56935">
    <property type="entry name" value="Porins"/>
    <property type="match status" value="1"/>
</dbReference>
<comment type="caution">
    <text evidence="3">The sequence shown here is derived from an EMBL/GenBank/DDBJ whole genome shotgun (WGS) entry which is preliminary data.</text>
</comment>
<proteinExistence type="predicted"/>
<organism evidence="3 4">
    <name type="scientific">Photobacterium sanctipauli</name>
    <dbReference type="NCBI Taxonomy" id="1342794"/>
    <lineage>
        <taxon>Bacteria</taxon>
        <taxon>Pseudomonadati</taxon>
        <taxon>Pseudomonadota</taxon>
        <taxon>Gammaproteobacteria</taxon>
        <taxon>Vibrionales</taxon>
        <taxon>Vibrionaceae</taxon>
        <taxon>Photobacterium</taxon>
    </lineage>
</organism>
<dbReference type="GO" id="GO:0009279">
    <property type="term" value="C:cell outer membrane"/>
    <property type="evidence" value="ECO:0007669"/>
    <property type="project" value="TreeGrafter"/>
</dbReference>
<dbReference type="Proteomes" id="UP000241771">
    <property type="component" value="Unassembled WGS sequence"/>
</dbReference>
<dbReference type="Pfam" id="PF06178">
    <property type="entry name" value="KdgM"/>
    <property type="match status" value="1"/>
</dbReference>
<sequence>MFKHSRLMVVIGSVLIAGQVSAASIDLRHEYKGKSGDHATRVKINESIGNLYFSGEMKFKGADGKFMEDLQNNGWEFDWGYRYRINNWTIQPGMPIEGRRDGMTVKPQLRATYAFESVEGLTLSGRYRHDFKMYSDDRDTDKRHRVTGNIGYKINDWQFGLEMNYYKAEGYDLFDNKDTNYENNISIRYRPGDWSPYVEFGDVSMSSKTDERELRSRIGITYSF</sequence>
<dbReference type="GO" id="GO:0015772">
    <property type="term" value="P:oligosaccharide transport"/>
    <property type="evidence" value="ECO:0007669"/>
    <property type="project" value="TreeGrafter"/>
</dbReference>
<dbReference type="AlphaFoldDB" id="A0A2T3NW61"/>
<keyword evidence="1 2" id="KW-0732">Signal</keyword>
<name>A0A2T3NW61_9GAMM</name>
<dbReference type="InterPro" id="IPR009331">
    <property type="entry name" value="Oligogalacturonate-sp_porin"/>
</dbReference>
<reference evidence="3 4" key="1">
    <citation type="submission" date="2018-01" db="EMBL/GenBank/DDBJ databases">
        <title>Whole genome sequencing of Histamine producing bacteria.</title>
        <authorList>
            <person name="Butler K."/>
        </authorList>
    </citation>
    <scope>NUCLEOTIDE SEQUENCE [LARGE SCALE GENOMIC DNA]</scope>
    <source>
        <strain evidence="3 4">DSM 100436</strain>
    </source>
</reference>
<dbReference type="PANTHER" id="PTHR38105:SF5">
    <property type="entry name" value="OUTER MEMBRANE PROTEIN"/>
    <property type="match status" value="1"/>
</dbReference>
<accession>A0A2T3NW61</accession>
<gene>
    <name evidence="3" type="ORF">C9I98_06500</name>
</gene>
<dbReference type="Gene3D" id="2.40.160.40">
    <property type="entry name" value="monomeric porin ompg"/>
    <property type="match status" value="1"/>
</dbReference>